<dbReference type="InterPro" id="IPR036837">
    <property type="entry name" value="Cation_efflux_CTD_sf"/>
</dbReference>
<keyword evidence="3" id="KW-0813">Transport</keyword>
<evidence type="ECO:0000313" key="13">
    <source>
        <dbReference type="EMBL" id="PAV56019.1"/>
    </source>
</evidence>
<feature type="transmembrane region" description="Helical" evidence="10">
    <location>
        <begin position="290"/>
        <end position="311"/>
    </location>
</feature>
<dbReference type="GO" id="GO:0010043">
    <property type="term" value="P:response to zinc ion"/>
    <property type="evidence" value="ECO:0007669"/>
    <property type="project" value="TreeGrafter"/>
</dbReference>
<dbReference type="GO" id="GO:0005385">
    <property type="term" value="F:zinc ion transmembrane transporter activity"/>
    <property type="evidence" value="ECO:0007669"/>
    <property type="project" value="TreeGrafter"/>
</dbReference>
<keyword evidence="4 10" id="KW-0812">Transmembrane</keyword>
<evidence type="ECO:0000256" key="1">
    <source>
        <dbReference type="ARBA" id="ARBA00004141"/>
    </source>
</evidence>
<dbReference type="AlphaFoldDB" id="A0A2A2J353"/>
<dbReference type="Proteomes" id="UP000218231">
    <property type="component" value="Unassembled WGS sequence"/>
</dbReference>
<feature type="domain" description="Cation efflux protein cytoplasmic" evidence="12">
    <location>
        <begin position="316"/>
        <end position="391"/>
    </location>
</feature>
<evidence type="ECO:0000256" key="10">
    <source>
        <dbReference type="SAM" id="Phobius"/>
    </source>
</evidence>
<dbReference type="FunFam" id="1.20.1510.10:FF:000027">
    <property type="entry name" value="Zinc transporter ttm-1"/>
    <property type="match status" value="1"/>
</dbReference>
<feature type="transmembrane region" description="Helical" evidence="10">
    <location>
        <begin position="255"/>
        <end position="278"/>
    </location>
</feature>
<evidence type="ECO:0000256" key="7">
    <source>
        <dbReference type="ARBA" id="ARBA00023065"/>
    </source>
</evidence>
<dbReference type="InterPro" id="IPR050681">
    <property type="entry name" value="CDF/SLC30A"/>
</dbReference>
<dbReference type="InterPro" id="IPR027469">
    <property type="entry name" value="Cation_efflux_TMD_sf"/>
</dbReference>
<sequence>MTLSIINSSHSHSHVHPKPKPIAHSHVHKNGGAFQLERQMSCFSYRYSVDETGRAKCIDLEKDAESSESGGSHDDAEHGHSHGGPSSVKKGRGAEKVLWAVAALSAVFICAELTGGIIAKSLAIATDAMHMLSDLLSFIISIAAIRCSRRPSSKRMSFGYDRAEVLGAMLSILILWVLTTVLVIMAIERIIHPVKDIDAEVMLITACCGIGFNIVMALVLHFGSKSSGQHLHSHAGGGSHGHSHDGTGSVNVRAALIHVIGDFVQSIGVLIAALVIWFTNWTLADPICTFFFSIIVLFTTITVARDIFVVLMEGTPRGLDFNEVKGQLLEIEGVTGVHDLHIWSIAMNKLAFSVHLSIDTHQNTTSVVKLTRKYIRSKFDNIENVTIQVEPLEDIRFSCD</sequence>
<name>A0A2A2J353_9BILA</name>
<evidence type="ECO:0000313" key="14">
    <source>
        <dbReference type="Proteomes" id="UP000218231"/>
    </source>
</evidence>
<evidence type="ECO:0000256" key="3">
    <source>
        <dbReference type="ARBA" id="ARBA00022448"/>
    </source>
</evidence>
<dbReference type="EMBL" id="LIAE01010728">
    <property type="protein sequence ID" value="PAV56019.1"/>
    <property type="molecule type" value="Genomic_DNA"/>
</dbReference>
<proteinExistence type="inferred from homology"/>
<evidence type="ECO:0000256" key="5">
    <source>
        <dbReference type="ARBA" id="ARBA00022906"/>
    </source>
</evidence>
<feature type="transmembrane region" description="Helical" evidence="10">
    <location>
        <begin position="97"/>
        <end position="118"/>
    </location>
</feature>
<dbReference type="Pfam" id="PF01545">
    <property type="entry name" value="Cation_efflux"/>
    <property type="match status" value="1"/>
</dbReference>
<dbReference type="PANTHER" id="PTHR11562:SF84">
    <property type="entry name" value="LD05335P"/>
    <property type="match status" value="1"/>
</dbReference>
<evidence type="ECO:0000259" key="11">
    <source>
        <dbReference type="Pfam" id="PF01545"/>
    </source>
</evidence>
<reference evidence="13 14" key="1">
    <citation type="journal article" date="2017" name="Curr. Biol.">
        <title>Genome architecture and evolution of a unichromosomal asexual nematode.</title>
        <authorList>
            <person name="Fradin H."/>
            <person name="Zegar C."/>
            <person name="Gutwein M."/>
            <person name="Lucas J."/>
            <person name="Kovtun M."/>
            <person name="Corcoran D."/>
            <person name="Baugh L.R."/>
            <person name="Kiontke K."/>
            <person name="Gunsalus K."/>
            <person name="Fitch D.H."/>
            <person name="Piano F."/>
        </authorList>
    </citation>
    <scope>NUCLEOTIDE SEQUENCE [LARGE SCALE GENOMIC DNA]</scope>
    <source>
        <strain evidence="13">PF1309</strain>
    </source>
</reference>
<protein>
    <recommendedName>
        <fullName evidence="15">Cation efflux protein cytoplasmic domain-containing protein</fullName>
    </recommendedName>
</protein>
<keyword evidence="5" id="KW-0864">Zinc transport</keyword>
<keyword evidence="7" id="KW-0406">Ion transport</keyword>
<keyword evidence="14" id="KW-1185">Reference proteome</keyword>
<dbReference type="GO" id="GO:0005886">
    <property type="term" value="C:plasma membrane"/>
    <property type="evidence" value="ECO:0007669"/>
    <property type="project" value="TreeGrafter"/>
</dbReference>
<keyword evidence="8 10" id="KW-0472">Membrane</keyword>
<dbReference type="Gene3D" id="1.20.1510.10">
    <property type="entry name" value="Cation efflux protein transmembrane domain"/>
    <property type="match status" value="1"/>
</dbReference>
<feature type="region of interest" description="Disordered" evidence="9">
    <location>
        <begin position="62"/>
        <end position="89"/>
    </location>
</feature>
<accession>A0A2A2J353</accession>
<comment type="similarity">
    <text evidence="2">Belongs to the cation diffusion facilitator (CDF) transporter (TC 2.A.4) family. SLC30A subfamily.</text>
</comment>
<feature type="compositionally biased region" description="Basic and acidic residues" evidence="9">
    <location>
        <begin position="62"/>
        <end position="80"/>
    </location>
</feature>
<feature type="transmembrane region" description="Helical" evidence="10">
    <location>
        <begin position="124"/>
        <end position="145"/>
    </location>
</feature>
<evidence type="ECO:0008006" key="15">
    <source>
        <dbReference type="Google" id="ProtNLM"/>
    </source>
</evidence>
<dbReference type="SUPFAM" id="SSF160240">
    <property type="entry name" value="Cation efflux protein cytoplasmic domain-like"/>
    <property type="match status" value="1"/>
</dbReference>
<comment type="subcellular location">
    <subcellularLocation>
        <location evidence="1">Membrane</location>
        <topology evidence="1">Multi-pass membrane protein</topology>
    </subcellularLocation>
</comment>
<keyword evidence="5" id="KW-0862">Zinc</keyword>
<dbReference type="Gene3D" id="3.30.70.1350">
    <property type="entry name" value="Cation efflux protein, cytoplasmic domain"/>
    <property type="match status" value="1"/>
</dbReference>
<evidence type="ECO:0000256" key="9">
    <source>
        <dbReference type="SAM" id="MobiDB-lite"/>
    </source>
</evidence>
<comment type="caution">
    <text evidence="13">The sequence shown here is derived from an EMBL/GenBank/DDBJ whole genome shotgun (WGS) entry which is preliminary data.</text>
</comment>
<keyword evidence="6 10" id="KW-1133">Transmembrane helix</keyword>
<feature type="region of interest" description="Disordered" evidence="9">
    <location>
        <begin position="1"/>
        <end position="26"/>
    </location>
</feature>
<feature type="domain" description="Cation efflux protein transmembrane" evidence="11">
    <location>
        <begin position="98"/>
        <end position="312"/>
    </location>
</feature>
<gene>
    <name evidence="13" type="ORF">WR25_06486</name>
</gene>
<evidence type="ECO:0000256" key="8">
    <source>
        <dbReference type="ARBA" id="ARBA00023136"/>
    </source>
</evidence>
<evidence type="ECO:0000256" key="4">
    <source>
        <dbReference type="ARBA" id="ARBA00022692"/>
    </source>
</evidence>
<dbReference type="InterPro" id="IPR002524">
    <property type="entry name" value="Cation_efflux"/>
</dbReference>
<evidence type="ECO:0000259" key="12">
    <source>
        <dbReference type="Pfam" id="PF16916"/>
    </source>
</evidence>
<dbReference type="InterPro" id="IPR027470">
    <property type="entry name" value="Cation_efflux_CTD"/>
</dbReference>
<organism evidence="13 14">
    <name type="scientific">Diploscapter pachys</name>
    <dbReference type="NCBI Taxonomy" id="2018661"/>
    <lineage>
        <taxon>Eukaryota</taxon>
        <taxon>Metazoa</taxon>
        <taxon>Ecdysozoa</taxon>
        <taxon>Nematoda</taxon>
        <taxon>Chromadorea</taxon>
        <taxon>Rhabditida</taxon>
        <taxon>Rhabditina</taxon>
        <taxon>Rhabditomorpha</taxon>
        <taxon>Rhabditoidea</taxon>
        <taxon>Rhabditidae</taxon>
        <taxon>Diploscapter</taxon>
    </lineage>
</organism>
<dbReference type="InterPro" id="IPR058533">
    <property type="entry name" value="Cation_efflux_TM"/>
</dbReference>
<evidence type="ECO:0000256" key="6">
    <source>
        <dbReference type="ARBA" id="ARBA00022989"/>
    </source>
</evidence>
<dbReference type="PANTHER" id="PTHR11562">
    <property type="entry name" value="CATION EFFLUX PROTEIN/ ZINC TRANSPORTER"/>
    <property type="match status" value="1"/>
</dbReference>
<evidence type="ECO:0000256" key="2">
    <source>
        <dbReference type="ARBA" id="ARBA00008873"/>
    </source>
</evidence>
<feature type="transmembrane region" description="Helical" evidence="10">
    <location>
        <begin position="199"/>
        <end position="220"/>
    </location>
</feature>
<dbReference type="Pfam" id="PF16916">
    <property type="entry name" value="ZT_dimer"/>
    <property type="match status" value="1"/>
</dbReference>
<feature type="transmembrane region" description="Helical" evidence="10">
    <location>
        <begin position="165"/>
        <end position="187"/>
    </location>
</feature>
<feature type="compositionally biased region" description="Basic residues" evidence="9">
    <location>
        <begin position="11"/>
        <end position="26"/>
    </location>
</feature>
<dbReference type="SUPFAM" id="SSF161111">
    <property type="entry name" value="Cation efflux protein transmembrane domain-like"/>
    <property type="match status" value="1"/>
</dbReference>
<dbReference type="NCBIfam" id="TIGR01297">
    <property type="entry name" value="CDF"/>
    <property type="match status" value="1"/>
</dbReference>
<dbReference type="OrthoDB" id="9944568at2759"/>